<proteinExistence type="predicted"/>
<dbReference type="AlphaFoldDB" id="A0A168H4K5"/>
<name>A0A168H4K5_CORDF</name>
<accession>A0A168H4K5</accession>
<comment type="caution">
    <text evidence="1">The sequence shown here is derived from an EMBL/GenBank/DDBJ whole genome shotgun (WGS) entry which is preliminary data.</text>
</comment>
<evidence type="ECO:0000313" key="2">
    <source>
        <dbReference type="Proteomes" id="UP000076881"/>
    </source>
</evidence>
<sequence length="86" mass="9731">MVRMLSRLPITLANAGVPLTELYLDCFPLYAGFAQLLLHKKQTASELEWELQPVFQHLRVFSFGFETMDVAAPRHTPLPESGMSLI</sequence>
<evidence type="ECO:0000313" key="1">
    <source>
        <dbReference type="EMBL" id="OAA77297.1"/>
    </source>
</evidence>
<dbReference type="EMBL" id="AZHF01000003">
    <property type="protein sequence ID" value="OAA77297.1"/>
    <property type="molecule type" value="Genomic_DNA"/>
</dbReference>
<keyword evidence="2" id="KW-1185">Reference proteome</keyword>
<protein>
    <submittedName>
        <fullName evidence="1">Uncharacterized protein</fullName>
    </submittedName>
</protein>
<reference evidence="1 2" key="1">
    <citation type="journal article" date="2016" name="Genome Biol. Evol.">
        <title>Divergent and convergent evolution of fungal pathogenicity.</title>
        <authorList>
            <person name="Shang Y."/>
            <person name="Xiao G."/>
            <person name="Zheng P."/>
            <person name="Cen K."/>
            <person name="Zhan S."/>
            <person name="Wang C."/>
        </authorList>
    </citation>
    <scope>NUCLEOTIDE SEQUENCE [LARGE SCALE GENOMIC DNA]</scope>
    <source>
        <strain evidence="1 2">RCEF 1005</strain>
    </source>
</reference>
<dbReference type="Proteomes" id="UP000076881">
    <property type="component" value="Unassembled WGS sequence"/>
</dbReference>
<organism evidence="1 2">
    <name type="scientific">Akanthomyces lecanii RCEF 1005</name>
    <dbReference type="NCBI Taxonomy" id="1081108"/>
    <lineage>
        <taxon>Eukaryota</taxon>
        <taxon>Fungi</taxon>
        <taxon>Dikarya</taxon>
        <taxon>Ascomycota</taxon>
        <taxon>Pezizomycotina</taxon>
        <taxon>Sordariomycetes</taxon>
        <taxon>Hypocreomycetidae</taxon>
        <taxon>Hypocreales</taxon>
        <taxon>Cordycipitaceae</taxon>
        <taxon>Akanthomyces</taxon>
        <taxon>Cordyceps confragosa</taxon>
    </lineage>
</organism>
<gene>
    <name evidence="1" type="ORF">LEL_04120</name>
</gene>